<keyword evidence="5" id="KW-1185">Reference proteome</keyword>
<organism evidence="4 5">
    <name type="scientific">Roseibium album</name>
    <dbReference type="NCBI Taxonomy" id="311410"/>
    <lineage>
        <taxon>Bacteria</taxon>
        <taxon>Pseudomonadati</taxon>
        <taxon>Pseudomonadota</taxon>
        <taxon>Alphaproteobacteria</taxon>
        <taxon>Hyphomicrobiales</taxon>
        <taxon>Stappiaceae</taxon>
        <taxon>Roseibium</taxon>
    </lineage>
</organism>
<dbReference type="AlphaFoldDB" id="A0A0M7AYU1"/>
<keyword evidence="2 4" id="KW-0378">Hydrolase</keyword>
<comment type="similarity">
    <text evidence="1">Belongs to the peptidase C59 family.</text>
</comment>
<dbReference type="Gene3D" id="3.60.60.10">
    <property type="entry name" value="Penicillin V Acylase, Chain A"/>
    <property type="match status" value="1"/>
</dbReference>
<dbReference type="Pfam" id="PF02275">
    <property type="entry name" value="CBAH"/>
    <property type="match status" value="1"/>
</dbReference>
<dbReference type="EC" id="3.5.1.24" evidence="4"/>
<evidence type="ECO:0000313" key="4">
    <source>
        <dbReference type="EMBL" id="CTQ77873.1"/>
    </source>
</evidence>
<dbReference type="PANTHER" id="PTHR35527">
    <property type="entry name" value="CHOLOYLGLYCINE HYDROLASE"/>
    <property type="match status" value="1"/>
</dbReference>
<name>A0A0M7AYU1_9HYPH</name>
<dbReference type="RefSeq" id="WP_158510442.1">
    <property type="nucleotide sequence ID" value="NZ_CXWA01000010.1"/>
</dbReference>
<dbReference type="InterPro" id="IPR029132">
    <property type="entry name" value="CBAH/NAAA_C"/>
</dbReference>
<evidence type="ECO:0000256" key="1">
    <source>
        <dbReference type="ARBA" id="ARBA00006625"/>
    </source>
</evidence>
<sequence>MCTSLIYRDAKGRVYCGRTMELGAQLAYEVAFVPQGQAWTSETAGSDTPLRFVTNYGIIGVFYAPPEVRPAPRTFQNHTIVDGMNSAGLVFNVLAYPDSGGPQPERLSKASGLNVIDLGAWALGQFSTVNEVRAALEAVTLKLEPLDGMGSQPPFHYSLYDREGDAIVIEFHEGKLTIYDNPVGVMTNGPQFSWHLININNYAHLDNRDRSAGRLGQLDLRQPDAGISMAGIPSDTTSVGRFVKAAYFATFAEKVCDPDVAVRTLSHIMNNFDRVRGLSVTDPETGDAFGETLGLENSENSTEYTTWTQLSDTARCHYHVRAYEALNFTRFDLKAFDGASRILSAPLASLPDLGGDGIGLLQDVY</sequence>
<dbReference type="GeneID" id="97672580"/>
<dbReference type="EMBL" id="CXWC01000014">
    <property type="protein sequence ID" value="CTQ77873.1"/>
    <property type="molecule type" value="Genomic_DNA"/>
</dbReference>
<evidence type="ECO:0000256" key="2">
    <source>
        <dbReference type="ARBA" id="ARBA00022801"/>
    </source>
</evidence>
<dbReference type="GO" id="GO:0045302">
    <property type="term" value="F:choloylglycine hydrolase activity"/>
    <property type="evidence" value="ECO:0007669"/>
    <property type="project" value="UniProtKB-EC"/>
</dbReference>
<evidence type="ECO:0000259" key="3">
    <source>
        <dbReference type="Pfam" id="PF02275"/>
    </source>
</evidence>
<dbReference type="InterPro" id="IPR029055">
    <property type="entry name" value="Ntn_hydrolases_N"/>
</dbReference>
<accession>A0A0M7AYU1</accession>
<reference evidence="5" key="1">
    <citation type="submission" date="2015-07" db="EMBL/GenBank/DDBJ databases">
        <authorList>
            <person name="Rodrigo-Torres Lidia"/>
            <person name="Arahal R.David."/>
        </authorList>
    </citation>
    <scope>NUCLEOTIDE SEQUENCE [LARGE SCALE GENOMIC DNA]</scope>
    <source>
        <strain evidence="5">CECT 5096</strain>
    </source>
</reference>
<dbReference type="PANTHER" id="PTHR35527:SF2">
    <property type="entry name" value="HYDROLASE"/>
    <property type="match status" value="1"/>
</dbReference>
<evidence type="ECO:0000313" key="5">
    <source>
        <dbReference type="Proteomes" id="UP000049983"/>
    </source>
</evidence>
<dbReference type="Proteomes" id="UP000049983">
    <property type="component" value="Unassembled WGS sequence"/>
</dbReference>
<feature type="domain" description="Choloylglycine hydrolase/NAAA C-terminal" evidence="3">
    <location>
        <begin position="2"/>
        <end position="334"/>
    </location>
</feature>
<dbReference type="InterPro" id="IPR052193">
    <property type="entry name" value="Peptidase_C59"/>
</dbReference>
<dbReference type="SUPFAM" id="SSF56235">
    <property type="entry name" value="N-terminal nucleophile aminohydrolases (Ntn hydrolases)"/>
    <property type="match status" value="1"/>
</dbReference>
<gene>
    <name evidence="4" type="primary">cbh</name>
    <name evidence="4" type="ORF">LA5096_05327</name>
</gene>
<dbReference type="STRING" id="311410.LA5095_05309"/>
<protein>
    <submittedName>
        <fullName evidence="4">Choloylglycine hydrolase</fullName>
        <ecNumber evidence="4">3.5.1.24</ecNumber>
    </submittedName>
</protein>
<proteinExistence type="inferred from homology"/>